<dbReference type="PIRSF" id="PIRSF004848">
    <property type="entry name" value="YBL036c_PLPDEIII"/>
    <property type="match status" value="1"/>
</dbReference>
<dbReference type="NCBIfam" id="TIGR00044">
    <property type="entry name" value="YggS family pyridoxal phosphate-dependent enzyme"/>
    <property type="match status" value="1"/>
</dbReference>
<evidence type="ECO:0000313" key="5">
    <source>
        <dbReference type="EMBL" id="MFC0315606.1"/>
    </source>
</evidence>
<dbReference type="HAMAP" id="MF_02087">
    <property type="entry name" value="PLP_homeostasis"/>
    <property type="match status" value="1"/>
</dbReference>
<protein>
    <recommendedName>
        <fullName evidence="2">Pyridoxal phosphate homeostasis protein</fullName>
        <shortName evidence="2">PLP homeostasis protein</shortName>
    </recommendedName>
</protein>
<dbReference type="SUPFAM" id="SSF51419">
    <property type="entry name" value="PLP-binding barrel"/>
    <property type="match status" value="1"/>
</dbReference>
<keyword evidence="6" id="KW-1185">Reference proteome</keyword>
<organism evidence="5 6">
    <name type="scientific">Gordonia phosphorivorans</name>
    <dbReference type="NCBI Taxonomy" id="1056982"/>
    <lineage>
        <taxon>Bacteria</taxon>
        <taxon>Bacillati</taxon>
        <taxon>Actinomycetota</taxon>
        <taxon>Actinomycetes</taxon>
        <taxon>Mycobacteriales</taxon>
        <taxon>Gordoniaceae</taxon>
        <taxon>Gordonia</taxon>
    </lineage>
</organism>
<proteinExistence type="inferred from homology"/>
<dbReference type="CDD" id="cd00635">
    <property type="entry name" value="PLPDE_III_YBL036c_like"/>
    <property type="match status" value="1"/>
</dbReference>
<dbReference type="EMBL" id="JBHLWV010000020">
    <property type="protein sequence ID" value="MFC0315606.1"/>
    <property type="molecule type" value="Genomic_DNA"/>
</dbReference>
<dbReference type="InterPro" id="IPR029066">
    <property type="entry name" value="PLP-binding_barrel"/>
</dbReference>
<dbReference type="InterPro" id="IPR011078">
    <property type="entry name" value="PyrdxlP_homeostasis"/>
</dbReference>
<comment type="similarity">
    <text evidence="2 3">Belongs to the pyridoxal phosphate-binding protein YggS/PROSC family.</text>
</comment>
<dbReference type="InterPro" id="IPR001608">
    <property type="entry name" value="Ala_racemase_N"/>
</dbReference>
<keyword evidence="1 2" id="KW-0663">Pyridoxal phosphate</keyword>
<comment type="caution">
    <text evidence="5">The sequence shown here is derived from an EMBL/GenBank/DDBJ whole genome shotgun (WGS) entry which is preliminary data.</text>
</comment>
<comment type="function">
    <text evidence="2">Pyridoxal 5'-phosphate (PLP)-binding protein, which is involved in PLP homeostasis.</text>
</comment>
<reference evidence="5 6" key="1">
    <citation type="submission" date="2024-09" db="EMBL/GenBank/DDBJ databases">
        <authorList>
            <person name="Sun Q."/>
            <person name="Mori K."/>
        </authorList>
    </citation>
    <scope>NUCLEOTIDE SEQUENCE [LARGE SCALE GENOMIC DNA]</scope>
    <source>
        <strain evidence="5 6">CCM 7957</strain>
    </source>
</reference>
<evidence type="ECO:0000259" key="4">
    <source>
        <dbReference type="Pfam" id="PF01168"/>
    </source>
</evidence>
<feature type="modified residue" description="N6-(pyridoxal phosphate)lysine" evidence="2">
    <location>
        <position position="51"/>
    </location>
</feature>
<evidence type="ECO:0000256" key="1">
    <source>
        <dbReference type="ARBA" id="ARBA00022898"/>
    </source>
</evidence>
<dbReference type="PANTHER" id="PTHR10146:SF14">
    <property type="entry name" value="PYRIDOXAL PHOSPHATE HOMEOSTASIS PROTEIN"/>
    <property type="match status" value="1"/>
</dbReference>
<dbReference type="Pfam" id="PF01168">
    <property type="entry name" value="Ala_racemase_N"/>
    <property type="match status" value="1"/>
</dbReference>
<evidence type="ECO:0000256" key="3">
    <source>
        <dbReference type="RuleBase" id="RU004514"/>
    </source>
</evidence>
<accession>A0ABV6H9N4</accession>
<dbReference type="RefSeq" id="WP_382364446.1">
    <property type="nucleotide sequence ID" value="NZ_JBHLWV010000020.1"/>
</dbReference>
<dbReference type="Gene3D" id="3.20.20.10">
    <property type="entry name" value="Alanine racemase"/>
    <property type="match status" value="1"/>
</dbReference>
<name>A0ABV6H9N4_9ACTN</name>
<sequence>MDQSTPSADYPEAATIADFEANLAAVHANIAAAAARAGRRAEEVRLLPISKTVPAERVRLAVAAGCRHLGENKVQEAKAKAAALADLDLSWSVVGHLQTNKAKDVVAFADEFQALDSVRVAQALDRRLQAADRTLDVLVQVNTSAEPQKYGLDPDEVPEFVRGLAEYPTLRVQGLMTLAVFSADTDLVRRCFRRLRDVRERVRDMDADLLGAGELSMGMSGDYEVAIEEGSTCVRVGQAIFGARATPDSHYWPSAVGPASS</sequence>
<evidence type="ECO:0000313" key="6">
    <source>
        <dbReference type="Proteomes" id="UP001589783"/>
    </source>
</evidence>
<feature type="domain" description="Alanine racemase N-terminal" evidence="4">
    <location>
        <begin position="22"/>
        <end position="244"/>
    </location>
</feature>
<gene>
    <name evidence="5" type="ORF">ACFFJD_12185</name>
</gene>
<dbReference type="Proteomes" id="UP001589783">
    <property type="component" value="Unassembled WGS sequence"/>
</dbReference>
<evidence type="ECO:0000256" key="2">
    <source>
        <dbReference type="HAMAP-Rule" id="MF_02087"/>
    </source>
</evidence>
<dbReference type="PANTHER" id="PTHR10146">
    <property type="entry name" value="PROLINE SYNTHETASE CO-TRANSCRIBED BACTERIAL HOMOLOG PROTEIN"/>
    <property type="match status" value="1"/>
</dbReference>